<evidence type="ECO:0000313" key="1">
    <source>
        <dbReference type="EMBL" id="MFD2163619.1"/>
    </source>
</evidence>
<organism evidence="1 2">
    <name type="scientific">Paradesertivirga mongoliensis</name>
    <dbReference type="NCBI Taxonomy" id="2100740"/>
    <lineage>
        <taxon>Bacteria</taxon>
        <taxon>Pseudomonadati</taxon>
        <taxon>Bacteroidota</taxon>
        <taxon>Sphingobacteriia</taxon>
        <taxon>Sphingobacteriales</taxon>
        <taxon>Sphingobacteriaceae</taxon>
        <taxon>Paradesertivirga</taxon>
    </lineage>
</organism>
<protein>
    <recommendedName>
        <fullName evidence="3">Late embryogenesis abundant protein</fullName>
    </recommendedName>
</protein>
<name>A0ABW4ZP00_9SPHI</name>
<keyword evidence="2" id="KW-1185">Reference proteome</keyword>
<dbReference type="Gene3D" id="2.60.40.1820">
    <property type="match status" value="1"/>
</dbReference>
<accession>A0ABW4ZP00</accession>
<proteinExistence type="predicted"/>
<dbReference type="EMBL" id="JBHUHZ010000002">
    <property type="protein sequence ID" value="MFD2163619.1"/>
    <property type="molecule type" value="Genomic_DNA"/>
</dbReference>
<comment type="caution">
    <text evidence="1">The sequence shown here is derived from an EMBL/GenBank/DDBJ whole genome shotgun (WGS) entry which is preliminary data.</text>
</comment>
<dbReference type="Proteomes" id="UP001597387">
    <property type="component" value="Unassembled WGS sequence"/>
</dbReference>
<gene>
    <name evidence="1" type="ORF">ACFSJU_14510</name>
</gene>
<evidence type="ECO:0008006" key="3">
    <source>
        <dbReference type="Google" id="ProtNLM"/>
    </source>
</evidence>
<sequence length="211" mass="23811">MKNIRMRNRLVLGFMAVIFTSCEVKEQADKLKALESCTYEIVSADSVYIAGTDARQLLQNGGLNIFQAPQLAFAYMQQKMPVKAKLQLKVTNNGTEEAGINKFEYKVLIQDTEILDGFIDQQITVSPSGGTALVPVRIDKDFYPLISNQTNQQAVTNFLTSQTEQKMVVTFRIKPRFVIGTQEIEYPDFIDVKKELTNTVLLSYLKAKNQP</sequence>
<reference evidence="2" key="1">
    <citation type="journal article" date="2019" name="Int. J. Syst. Evol. Microbiol.">
        <title>The Global Catalogue of Microorganisms (GCM) 10K type strain sequencing project: providing services to taxonomists for standard genome sequencing and annotation.</title>
        <authorList>
            <consortium name="The Broad Institute Genomics Platform"/>
            <consortium name="The Broad Institute Genome Sequencing Center for Infectious Disease"/>
            <person name="Wu L."/>
            <person name="Ma J."/>
        </authorList>
    </citation>
    <scope>NUCLEOTIDE SEQUENCE [LARGE SCALE GENOMIC DNA]</scope>
    <source>
        <strain evidence="2">KCTC 42217</strain>
    </source>
</reference>
<dbReference type="RefSeq" id="WP_255900585.1">
    <property type="nucleotide sequence ID" value="NZ_JAFMZO010000002.1"/>
</dbReference>
<dbReference type="PROSITE" id="PS51257">
    <property type="entry name" value="PROKAR_LIPOPROTEIN"/>
    <property type="match status" value="1"/>
</dbReference>
<evidence type="ECO:0000313" key="2">
    <source>
        <dbReference type="Proteomes" id="UP001597387"/>
    </source>
</evidence>